<gene>
    <name evidence="2" type="ORF">OG929_23615</name>
</gene>
<dbReference type="Proteomes" id="UP001432168">
    <property type="component" value="Chromosome"/>
</dbReference>
<dbReference type="RefSeq" id="WP_329266007.1">
    <property type="nucleotide sequence ID" value="NZ_CP109011.1"/>
</dbReference>
<protein>
    <recommendedName>
        <fullName evidence="4">Lipoprotein</fullName>
    </recommendedName>
</protein>
<reference evidence="2" key="1">
    <citation type="submission" date="2022-10" db="EMBL/GenBank/DDBJ databases">
        <title>The complete genomes of actinobacterial strains from the NBC collection.</title>
        <authorList>
            <person name="Joergensen T.S."/>
            <person name="Alvarez Arevalo M."/>
            <person name="Sterndorff E.B."/>
            <person name="Faurdal D."/>
            <person name="Vuksanovic O."/>
            <person name="Mourched A.-S."/>
            <person name="Charusanti P."/>
            <person name="Shaw S."/>
            <person name="Blin K."/>
            <person name="Weber T."/>
        </authorList>
    </citation>
    <scope>NUCLEOTIDE SEQUENCE</scope>
    <source>
        <strain evidence="2">NBC_00686</strain>
    </source>
</reference>
<keyword evidence="3" id="KW-1185">Reference proteome</keyword>
<dbReference type="EMBL" id="CP109011">
    <property type="protein sequence ID" value="WUT45095.1"/>
    <property type="molecule type" value="Genomic_DNA"/>
</dbReference>
<accession>A0ABZ1WZ30</accession>
<feature type="region of interest" description="Disordered" evidence="1">
    <location>
        <begin position="83"/>
        <end position="107"/>
    </location>
</feature>
<sequence length="151" mass="15614">MSVVAVTASACSSSKPCAGVGVTSQIGVMFLQQGYTDLAGASYELCAGGKCVKDKLEQEDITRINLPLPDDVDADLGTVRFRVTPKGSGSPEIDASSDVKLTRQSDGCGGGAYSRGLAFTKDGGLTTKIPSRVTAAWRDHLKSLASPSEPS</sequence>
<organism evidence="2 3">
    <name type="scientific">Streptomyces pseudovenezuelae</name>
    <dbReference type="NCBI Taxonomy" id="67350"/>
    <lineage>
        <taxon>Bacteria</taxon>
        <taxon>Bacillati</taxon>
        <taxon>Actinomycetota</taxon>
        <taxon>Actinomycetes</taxon>
        <taxon>Kitasatosporales</taxon>
        <taxon>Streptomycetaceae</taxon>
        <taxon>Streptomyces</taxon>
        <taxon>Streptomyces aurantiacus group</taxon>
    </lineage>
</organism>
<evidence type="ECO:0000313" key="3">
    <source>
        <dbReference type="Proteomes" id="UP001432168"/>
    </source>
</evidence>
<proteinExistence type="predicted"/>
<name>A0ABZ1WZ30_9ACTN</name>
<evidence type="ECO:0000313" key="2">
    <source>
        <dbReference type="EMBL" id="WUT45095.1"/>
    </source>
</evidence>
<evidence type="ECO:0008006" key="4">
    <source>
        <dbReference type="Google" id="ProtNLM"/>
    </source>
</evidence>
<evidence type="ECO:0000256" key="1">
    <source>
        <dbReference type="SAM" id="MobiDB-lite"/>
    </source>
</evidence>